<comment type="caution">
    <text evidence="2">The sequence shown here is derived from an EMBL/GenBank/DDBJ whole genome shotgun (WGS) entry which is preliminary data.</text>
</comment>
<evidence type="ECO:0000313" key="3">
    <source>
        <dbReference type="Proteomes" id="UP001187471"/>
    </source>
</evidence>
<feature type="region of interest" description="Disordered" evidence="1">
    <location>
        <begin position="46"/>
        <end position="65"/>
    </location>
</feature>
<dbReference type="EMBL" id="JAVXUO010001161">
    <property type="protein sequence ID" value="KAK2985407.1"/>
    <property type="molecule type" value="Genomic_DNA"/>
</dbReference>
<dbReference type="Proteomes" id="UP001187471">
    <property type="component" value="Unassembled WGS sequence"/>
</dbReference>
<evidence type="ECO:0000313" key="2">
    <source>
        <dbReference type="EMBL" id="KAK2985407.1"/>
    </source>
</evidence>
<organism evidence="2 3">
    <name type="scientific">Escallonia rubra</name>
    <dbReference type="NCBI Taxonomy" id="112253"/>
    <lineage>
        <taxon>Eukaryota</taxon>
        <taxon>Viridiplantae</taxon>
        <taxon>Streptophyta</taxon>
        <taxon>Embryophyta</taxon>
        <taxon>Tracheophyta</taxon>
        <taxon>Spermatophyta</taxon>
        <taxon>Magnoliopsida</taxon>
        <taxon>eudicotyledons</taxon>
        <taxon>Gunneridae</taxon>
        <taxon>Pentapetalae</taxon>
        <taxon>asterids</taxon>
        <taxon>campanulids</taxon>
        <taxon>Escalloniales</taxon>
        <taxon>Escalloniaceae</taxon>
        <taxon>Escallonia</taxon>
    </lineage>
</organism>
<protein>
    <submittedName>
        <fullName evidence="2">Uncharacterized protein</fullName>
    </submittedName>
</protein>
<name>A0AA88RDN5_9ASTE</name>
<evidence type="ECO:0000256" key="1">
    <source>
        <dbReference type="SAM" id="MobiDB-lite"/>
    </source>
</evidence>
<accession>A0AA88RDN5</accession>
<feature type="compositionally biased region" description="Polar residues" evidence="1">
    <location>
        <begin position="56"/>
        <end position="65"/>
    </location>
</feature>
<dbReference type="AlphaFoldDB" id="A0AA88RDN5"/>
<gene>
    <name evidence="2" type="ORF">RJ640_002987</name>
</gene>
<keyword evidence="3" id="KW-1185">Reference proteome</keyword>
<reference evidence="2" key="1">
    <citation type="submission" date="2022-12" db="EMBL/GenBank/DDBJ databases">
        <title>Draft genome assemblies for two species of Escallonia (Escalloniales).</title>
        <authorList>
            <person name="Chanderbali A."/>
            <person name="Dervinis C."/>
            <person name="Anghel I."/>
            <person name="Soltis D."/>
            <person name="Soltis P."/>
            <person name="Zapata F."/>
        </authorList>
    </citation>
    <scope>NUCLEOTIDE SEQUENCE</scope>
    <source>
        <strain evidence="2">UCBG92.1500</strain>
        <tissue evidence="2">Leaf</tissue>
    </source>
</reference>
<proteinExistence type="predicted"/>
<sequence>MSIIFMHSDMNGSMDGTYVSYSNKEIPSSFDSTRCKLLKQKYARGAANHGRDHASTPETATGSATTWRELVPGLVTGNAGDLPAFATSTANQVESQHLPYCFLRYDPHHYH</sequence>